<dbReference type="Proteomes" id="UP000267821">
    <property type="component" value="Unassembled WGS sequence"/>
</dbReference>
<feature type="domain" description="F-box" evidence="1">
    <location>
        <begin position="81"/>
        <end position="126"/>
    </location>
</feature>
<dbReference type="InterPro" id="IPR001810">
    <property type="entry name" value="F-box_dom"/>
</dbReference>
<evidence type="ECO:0000313" key="2">
    <source>
        <dbReference type="EMBL" id="RPB25751.1"/>
    </source>
</evidence>
<dbReference type="InterPro" id="IPR032675">
    <property type="entry name" value="LRR_dom_sf"/>
</dbReference>
<dbReference type="InParanoid" id="A0A3N4LYI8"/>
<dbReference type="FunCoup" id="A0A3N4LYI8">
    <property type="interactions" value="35"/>
</dbReference>
<keyword evidence="3" id="KW-1185">Reference proteome</keyword>
<gene>
    <name evidence="2" type="ORF">L211DRAFT_835802</name>
</gene>
<protein>
    <recommendedName>
        <fullName evidence="1">F-box domain-containing protein</fullName>
    </recommendedName>
</protein>
<accession>A0A3N4LYI8</accession>
<evidence type="ECO:0000259" key="1">
    <source>
        <dbReference type="Pfam" id="PF12937"/>
    </source>
</evidence>
<dbReference type="SUPFAM" id="SSF81383">
    <property type="entry name" value="F-box domain"/>
    <property type="match status" value="1"/>
</dbReference>
<dbReference type="CDD" id="cd09917">
    <property type="entry name" value="F-box_SF"/>
    <property type="match status" value="1"/>
</dbReference>
<dbReference type="Gene3D" id="3.80.10.10">
    <property type="entry name" value="Ribonuclease Inhibitor"/>
    <property type="match status" value="1"/>
</dbReference>
<dbReference type="STRING" id="1051890.A0A3N4LYI8"/>
<organism evidence="2 3">
    <name type="scientific">Terfezia boudieri ATCC MYA-4762</name>
    <dbReference type="NCBI Taxonomy" id="1051890"/>
    <lineage>
        <taxon>Eukaryota</taxon>
        <taxon>Fungi</taxon>
        <taxon>Dikarya</taxon>
        <taxon>Ascomycota</taxon>
        <taxon>Pezizomycotina</taxon>
        <taxon>Pezizomycetes</taxon>
        <taxon>Pezizales</taxon>
        <taxon>Pezizaceae</taxon>
        <taxon>Terfezia</taxon>
    </lineage>
</organism>
<proteinExistence type="predicted"/>
<sequence length="451" mass="50425">MAPPTSTGRRSIFSDGIDMLESSLANVNFGGVDNRTMDDLLSSTYSAIGNLEALSPDCLPTIPISIEAPEYVPASREGYPVLPQEIILHILSFVRPDNQQFFANACKVSRTWYHAAIGHLYARPYITTGKYEKFIAQICPTVTHTKHSPLAEFIKSLDLSHLLYDGKSSYTARLLRRTAPNLEEFIAPATKFGYSCMVALGNCHQLRVLDLRLVTQSLGLVDLFQTMSRLKELRNLTFPRSLMMTTGEQGRTFSGGYNLPEKLECFCLTGNVSDTFLTTVNVSENLTELRIAHAFARHGSIKNLLNRWSSQLKVLEINYHISTLPHNAMDKILVTCLGLEKLRIAVDFVSHRLFDEENTPVNHPLKRLDLDSSGYLGAGHKLNADHIFICLAEGRLPHLRILRISEKLNWKGRDAQGLEDLAVVLESRETGPGEIVGVWEFDTIEPGHGKF</sequence>
<dbReference type="EMBL" id="ML121536">
    <property type="protein sequence ID" value="RPB25751.1"/>
    <property type="molecule type" value="Genomic_DNA"/>
</dbReference>
<reference evidence="2 3" key="1">
    <citation type="journal article" date="2018" name="Nat. Ecol. Evol.">
        <title>Pezizomycetes genomes reveal the molecular basis of ectomycorrhizal truffle lifestyle.</title>
        <authorList>
            <person name="Murat C."/>
            <person name="Payen T."/>
            <person name="Noel B."/>
            <person name="Kuo A."/>
            <person name="Morin E."/>
            <person name="Chen J."/>
            <person name="Kohler A."/>
            <person name="Krizsan K."/>
            <person name="Balestrini R."/>
            <person name="Da Silva C."/>
            <person name="Montanini B."/>
            <person name="Hainaut M."/>
            <person name="Levati E."/>
            <person name="Barry K.W."/>
            <person name="Belfiori B."/>
            <person name="Cichocki N."/>
            <person name="Clum A."/>
            <person name="Dockter R.B."/>
            <person name="Fauchery L."/>
            <person name="Guy J."/>
            <person name="Iotti M."/>
            <person name="Le Tacon F."/>
            <person name="Lindquist E.A."/>
            <person name="Lipzen A."/>
            <person name="Malagnac F."/>
            <person name="Mello A."/>
            <person name="Molinier V."/>
            <person name="Miyauchi S."/>
            <person name="Poulain J."/>
            <person name="Riccioni C."/>
            <person name="Rubini A."/>
            <person name="Sitrit Y."/>
            <person name="Splivallo R."/>
            <person name="Traeger S."/>
            <person name="Wang M."/>
            <person name="Zifcakova L."/>
            <person name="Wipf D."/>
            <person name="Zambonelli A."/>
            <person name="Paolocci F."/>
            <person name="Nowrousian M."/>
            <person name="Ottonello S."/>
            <person name="Baldrian P."/>
            <person name="Spatafora J.W."/>
            <person name="Henrissat B."/>
            <person name="Nagy L.G."/>
            <person name="Aury J.M."/>
            <person name="Wincker P."/>
            <person name="Grigoriev I.V."/>
            <person name="Bonfante P."/>
            <person name="Martin F.M."/>
        </authorList>
    </citation>
    <scope>NUCLEOTIDE SEQUENCE [LARGE SCALE GENOMIC DNA]</scope>
    <source>
        <strain evidence="2 3">ATCC MYA-4762</strain>
    </source>
</reference>
<dbReference type="AlphaFoldDB" id="A0A3N4LYI8"/>
<dbReference type="Pfam" id="PF12937">
    <property type="entry name" value="F-box-like"/>
    <property type="match status" value="1"/>
</dbReference>
<evidence type="ECO:0000313" key="3">
    <source>
        <dbReference type="Proteomes" id="UP000267821"/>
    </source>
</evidence>
<dbReference type="SUPFAM" id="SSF52047">
    <property type="entry name" value="RNI-like"/>
    <property type="match status" value="1"/>
</dbReference>
<dbReference type="InterPro" id="IPR036047">
    <property type="entry name" value="F-box-like_dom_sf"/>
</dbReference>
<dbReference type="OrthoDB" id="2125396at2759"/>
<name>A0A3N4LYI8_9PEZI</name>